<sequence length="103" mass="12056">MKAAEGDFESSPVLSPRQKCVVRWAELVTRNEAKRDRKCWEELKTYFDSQEIIELTMVVCHFNLMNRLNDTLQLDLETPPPGMRSTKVSPEKLRKYARDVLAR</sequence>
<dbReference type="AlphaFoldDB" id="A0A932HVN2"/>
<dbReference type="Gene3D" id="1.20.1290.10">
    <property type="entry name" value="AhpD-like"/>
    <property type="match status" value="1"/>
</dbReference>
<reference evidence="1" key="1">
    <citation type="submission" date="2020-07" db="EMBL/GenBank/DDBJ databases">
        <title>Huge and variable diversity of episymbiotic CPR bacteria and DPANN archaea in groundwater ecosystems.</title>
        <authorList>
            <person name="He C.Y."/>
            <person name="Keren R."/>
            <person name="Whittaker M."/>
            <person name="Farag I.F."/>
            <person name="Doudna J."/>
            <person name="Cate J.H.D."/>
            <person name="Banfield J.F."/>
        </authorList>
    </citation>
    <scope>NUCLEOTIDE SEQUENCE</scope>
    <source>
        <strain evidence="1">NC_groundwater_763_Ag_S-0.2um_68_21</strain>
    </source>
</reference>
<organism evidence="1 2">
    <name type="scientific">Tectimicrobiota bacterium</name>
    <dbReference type="NCBI Taxonomy" id="2528274"/>
    <lineage>
        <taxon>Bacteria</taxon>
        <taxon>Pseudomonadati</taxon>
        <taxon>Nitrospinota/Tectimicrobiota group</taxon>
        <taxon>Candidatus Tectimicrobiota</taxon>
    </lineage>
</organism>
<accession>A0A932HVN2</accession>
<protein>
    <submittedName>
        <fullName evidence="1">Uncharacterized protein</fullName>
    </submittedName>
</protein>
<evidence type="ECO:0000313" key="2">
    <source>
        <dbReference type="Proteomes" id="UP000782312"/>
    </source>
</evidence>
<dbReference type="PANTHER" id="PTHR34846">
    <property type="entry name" value="4-CARBOXYMUCONOLACTONE DECARBOXYLASE FAMILY PROTEIN (AFU_ORTHOLOGUE AFUA_6G11590)"/>
    <property type="match status" value="1"/>
</dbReference>
<dbReference type="Proteomes" id="UP000782312">
    <property type="component" value="Unassembled WGS sequence"/>
</dbReference>
<comment type="caution">
    <text evidence="1">The sequence shown here is derived from an EMBL/GenBank/DDBJ whole genome shotgun (WGS) entry which is preliminary data.</text>
</comment>
<dbReference type="PANTHER" id="PTHR34846:SF5">
    <property type="entry name" value="CARBOXYMUCONOLACTONE DECARBOXYLASE-LIKE DOMAIN-CONTAINING PROTEIN"/>
    <property type="match status" value="1"/>
</dbReference>
<proteinExistence type="predicted"/>
<name>A0A932HVN2_UNCTE</name>
<gene>
    <name evidence="1" type="ORF">HYZ11_02835</name>
</gene>
<dbReference type="InterPro" id="IPR029032">
    <property type="entry name" value="AhpD-like"/>
</dbReference>
<dbReference type="SUPFAM" id="SSF69118">
    <property type="entry name" value="AhpD-like"/>
    <property type="match status" value="1"/>
</dbReference>
<evidence type="ECO:0000313" key="1">
    <source>
        <dbReference type="EMBL" id="MBI3126524.1"/>
    </source>
</evidence>
<dbReference type="EMBL" id="JACPUR010000004">
    <property type="protein sequence ID" value="MBI3126524.1"/>
    <property type="molecule type" value="Genomic_DNA"/>
</dbReference>